<evidence type="ECO:0000313" key="3">
    <source>
        <dbReference type="EMBL" id="GAF82397.1"/>
    </source>
</evidence>
<evidence type="ECO:0000256" key="2">
    <source>
        <dbReference type="SAM" id="MobiDB-lite"/>
    </source>
</evidence>
<comment type="caution">
    <text evidence="3">The sequence shown here is derived from an EMBL/GenBank/DDBJ whole genome shotgun (WGS) entry which is preliminary data.</text>
</comment>
<evidence type="ECO:0000256" key="1">
    <source>
        <dbReference type="SAM" id="Coils"/>
    </source>
</evidence>
<feature type="region of interest" description="Disordered" evidence="2">
    <location>
        <begin position="1"/>
        <end position="26"/>
    </location>
</feature>
<protein>
    <submittedName>
        <fullName evidence="3">Uncharacterized protein</fullName>
    </submittedName>
</protein>
<organism evidence="3">
    <name type="scientific">marine sediment metagenome</name>
    <dbReference type="NCBI Taxonomy" id="412755"/>
    <lineage>
        <taxon>unclassified sequences</taxon>
        <taxon>metagenomes</taxon>
        <taxon>ecological metagenomes</taxon>
    </lineage>
</organism>
<feature type="compositionally biased region" description="Polar residues" evidence="2">
    <location>
        <begin position="1"/>
        <end position="21"/>
    </location>
</feature>
<name>X0T2J0_9ZZZZ</name>
<feature type="non-terminal residue" evidence="3">
    <location>
        <position position="1"/>
    </location>
</feature>
<accession>X0T2J0</accession>
<proteinExistence type="predicted"/>
<feature type="coiled-coil region" evidence="1">
    <location>
        <begin position="29"/>
        <end position="60"/>
    </location>
</feature>
<reference evidence="3" key="1">
    <citation type="journal article" date="2014" name="Front. Microbiol.">
        <title>High frequency of phylogenetically diverse reductive dehalogenase-homologous genes in deep subseafloor sedimentary metagenomes.</title>
        <authorList>
            <person name="Kawai M."/>
            <person name="Futagami T."/>
            <person name="Toyoda A."/>
            <person name="Takaki Y."/>
            <person name="Nishi S."/>
            <person name="Hori S."/>
            <person name="Arai W."/>
            <person name="Tsubouchi T."/>
            <person name="Morono Y."/>
            <person name="Uchiyama I."/>
            <person name="Ito T."/>
            <person name="Fujiyama A."/>
            <person name="Inagaki F."/>
            <person name="Takami H."/>
        </authorList>
    </citation>
    <scope>NUCLEOTIDE SEQUENCE</scope>
    <source>
        <strain evidence="3">Expedition CK06-06</strain>
    </source>
</reference>
<keyword evidence="1" id="KW-0175">Coiled coil</keyword>
<dbReference type="AlphaFoldDB" id="X0T2J0"/>
<sequence length="129" mass="15054">PGLTQSMNTQYNNPSKTYSQKNKYDPDPLDVKIKELEDEIKQLQEENKKLNNEFSEYKKMHYDLPYNEDGFISTSKNINGIKDPATWRKLQVVSFESEFIEPIDDNVVDDEISNDSDDEIDDIELTIDI</sequence>
<dbReference type="CDD" id="cd14686">
    <property type="entry name" value="bZIP"/>
    <property type="match status" value="1"/>
</dbReference>
<dbReference type="EMBL" id="BARS01006039">
    <property type="protein sequence ID" value="GAF82397.1"/>
    <property type="molecule type" value="Genomic_DNA"/>
</dbReference>
<gene>
    <name evidence="3" type="ORF">S01H1_11815</name>
</gene>